<comment type="subcellular location">
    <subcellularLocation>
        <location evidence="2">Cytoplasm</location>
    </subcellularLocation>
</comment>
<dbReference type="Pfam" id="PF00582">
    <property type="entry name" value="Usp"/>
    <property type="match status" value="1"/>
</dbReference>
<dbReference type="RefSeq" id="WP_084797847.1">
    <property type="nucleotide sequence ID" value="NZ_CP022572.1"/>
</dbReference>
<dbReference type="PANTHER" id="PTHR46268">
    <property type="entry name" value="STRESS RESPONSE PROTEIN NHAX"/>
    <property type="match status" value="1"/>
</dbReference>
<organism evidence="4 5">
    <name type="scientific">Neobacillus mesonae</name>
    <dbReference type="NCBI Taxonomy" id="1193713"/>
    <lineage>
        <taxon>Bacteria</taxon>
        <taxon>Bacillati</taxon>
        <taxon>Bacillota</taxon>
        <taxon>Bacilli</taxon>
        <taxon>Bacillales</taxon>
        <taxon>Bacillaceae</taxon>
        <taxon>Neobacillus</taxon>
    </lineage>
</organism>
<dbReference type="CDD" id="cd00293">
    <property type="entry name" value="USP-like"/>
    <property type="match status" value="1"/>
</dbReference>
<proteinExistence type="inferred from homology"/>
<dbReference type="Gene3D" id="3.40.50.620">
    <property type="entry name" value="HUPs"/>
    <property type="match status" value="1"/>
</dbReference>
<dbReference type="InterPro" id="IPR006015">
    <property type="entry name" value="Universal_stress_UspA"/>
</dbReference>
<keyword evidence="5" id="KW-1185">Reference proteome</keyword>
<sequence>MLNMFSKIVVPYDNSELSKKALDTAITLAKQDNSIKLDVITVVNSNYTAYHYGVYAIDPIRKTQLEEANKMLKDVEQELSELPNQTNTHLIEGSPSASIIDFINETQADLVVMGSRGLSGLKEVFLGSVSHYVVQKSPCPVFIVK</sequence>
<reference evidence="4 5" key="1">
    <citation type="submission" date="2017-07" db="EMBL/GenBank/DDBJ databases">
        <title>The complete genome sequence of Bacillus mesonae strain H20-5, an efficient strain improving plant abiotic stress resistance.</title>
        <authorList>
            <person name="Kim S.Y."/>
            <person name="Song H."/>
            <person name="Sang M.K."/>
            <person name="Weon H.-Y."/>
            <person name="Song J."/>
        </authorList>
    </citation>
    <scope>NUCLEOTIDE SEQUENCE [LARGE SCALE GENOMIC DNA]</scope>
    <source>
        <strain evidence="4 5">H20-5</strain>
    </source>
</reference>
<dbReference type="KEGG" id="nmk:CHR53_03085"/>
<protein>
    <recommendedName>
        <fullName evidence="2">Universal stress protein</fullName>
    </recommendedName>
</protein>
<dbReference type="EMBL" id="CP022572">
    <property type="protein sequence ID" value="AZU60332.1"/>
    <property type="molecule type" value="Genomic_DNA"/>
</dbReference>
<dbReference type="AlphaFoldDB" id="A0A3T0HT58"/>
<feature type="domain" description="UspA" evidence="3">
    <location>
        <begin position="4"/>
        <end position="145"/>
    </location>
</feature>
<dbReference type="SUPFAM" id="SSF52402">
    <property type="entry name" value="Adenine nucleotide alpha hydrolases-like"/>
    <property type="match status" value="1"/>
</dbReference>
<dbReference type="PANTHER" id="PTHR46268:SF6">
    <property type="entry name" value="UNIVERSAL STRESS PROTEIN UP12"/>
    <property type="match status" value="1"/>
</dbReference>
<accession>A0A3T0HT58</accession>
<dbReference type="GO" id="GO:0005737">
    <property type="term" value="C:cytoplasm"/>
    <property type="evidence" value="ECO:0007669"/>
    <property type="project" value="UniProtKB-SubCell"/>
</dbReference>
<dbReference type="OrthoDB" id="9777884at2"/>
<dbReference type="PIRSF" id="PIRSF006276">
    <property type="entry name" value="UspA"/>
    <property type="match status" value="1"/>
</dbReference>
<dbReference type="PRINTS" id="PR01438">
    <property type="entry name" value="UNVRSLSTRESS"/>
</dbReference>
<name>A0A3T0HT58_9BACI</name>
<dbReference type="InterPro" id="IPR014729">
    <property type="entry name" value="Rossmann-like_a/b/a_fold"/>
</dbReference>
<dbReference type="InterPro" id="IPR006016">
    <property type="entry name" value="UspA"/>
</dbReference>
<evidence type="ECO:0000259" key="3">
    <source>
        <dbReference type="Pfam" id="PF00582"/>
    </source>
</evidence>
<keyword evidence="2" id="KW-0963">Cytoplasm</keyword>
<evidence type="ECO:0000256" key="1">
    <source>
        <dbReference type="ARBA" id="ARBA00008791"/>
    </source>
</evidence>
<comment type="similarity">
    <text evidence="1 2">Belongs to the universal stress protein A family.</text>
</comment>
<gene>
    <name evidence="4" type="ORF">CHR53_03085</name>
</gene>
<evidence type="ECO:0000313" key="5">
    <source>
        <dbReference type="Proteomes" id="UP000282892"/>
    </source>
</evidence>
<evidence type="ECO:0000313" key="4">
    <source>
        <dbReference type="EMBL" id="AZU60332.1"/>
    </source>
</evidence>
<dbReference type="STRING" id="1193713.GCA_001636315_03141"/>
<evidence type="ECO:0000256" key="2">
    <source>
        <dbReference type="PIRNR" id="PIRNR006276"/>
    </source>
</evidence>
<dbReference type="Proteomes" id="UP000282892">
    <property type="component" value="Chromosome"/>
</dbReference>